<dbReference type="Gene3D" id="3.50.30.30">
    <property type="match status" value="1"/>
</dbReference>
<evidence type="ECO:0000256" key="3">
    <source>
        <dbReference type="ARBA" id="ARBA00004555"/>
    </source>
</evidence>
<evidence type="ECO:0000256" key="7">
    <source>
        <dbReference type="ARBA" id="ARBA00022645"/>
    </source>
</evidence>
<evidence type="ECO:0000256" key="15">
    <source>
        <dbReference type="ARBA" id="ARBA00023049"/>
    </source>
</evidence>
<dbReference type="PANTHER" id="PTHR12053">
    <property type="entry name" value="PROTEASE FAMILY M28 PLASMA GLUTAMATE CARBOXYPEPTIDASE-RELATED"/>
    <property type="match status" value="1"/>
</dbReference>
<comment type="caution">
    <text evidence="23">The sequence shown here is derived from an EMBL/GenBank/DDBJ whole genome shotgun (WGS) entry which is preliminary data.</text>
</comment>
<keyword evidence="24" id="KW-1185">Reference proteome</keyword>
<dbReference type="SUPFAM" id="SSF53187">
    <property type="entry name" value="Zn-dependent exopeptidases"/>
    <property type="match status" value="1"/>
</dbReference>
<dbReference type="GO" id="GO:0006508">
    <property type="term" value="P:proteolysis"/>
    <property type="evidence" value="ECO:0007669"/>
    <property type="project" value="UniProtKB-KW"/>
</dbReference>
<keyword evidence="12" id="KW-0256">Endoplasmic reticulum</keyword>
<dbReference type="InterPro" id="IPR039866">
    <property type="entry name" value="CPQ"/>
</dbReference>
<dbReference type="SUPFAM" id="SSF52025">
    <property type="entry name" value="PA domain"/>
    <property type="match status" value="1"/>
</dbReference>
<evidence type="ECO:0000256" key="11">
    <source>
        <dbReference type="ARBA" id="ARBA00022801"/>
    </source>
</evidence>
<dbReference type="Pfam" id="PF04389">
    <property type="entry name" value="Peptidase_M28"/>
    <property type="match status" value="1"/>
</dbReference>
<evidence type="ECO:0000256" key="9">
    <source>
        <dbReference type="ARBA" id="ARBA00022723"/>
    </source>
</evidence>
<protein>
    <recommendedName>
        <fullName evidence="5">Carboxypeptidase Q</fullName>
    </recommendedName>
    <alternativeName>
        <fullName evidence="20">Plasma glutamate carboxypeptidase</fullName>
    </alternativeName>
</protein>
<dbReference type="InterPro" id="IPR007484">
    <property type="entry name" value="Peptidase_M28"/>
</dbReference>
<evidence type="ECO:0000256" key="2">
    <source>
        <dbReference type="ARBA" id="ARBA00004371"/>
    </source>
</evidence>
<evidence type="ECO:0000259" key="22">
    <source>
        <dbReference type="Pfam" id="PF04389"/>
    </source>
</evidence>
<sequence>MIKQFAILPARARFCVIGALIILISGAFYSGYSAEPREASSETSSGNLSVNIEEQYAETAGEIIDQATSTHRAFDRVAYLADYFPHRLSGSDMLEDAIDWAVKKLREDGIPEVRTQDIEVPHWVRGDEFAKIVSPYEKEMPMLGLGGSVNTDGEELTARTVVVESFDELEERSDEIEGNIVVYNQPFEDYGTSVQYRVHGADRASEHGAIGVLLRSVSPKSMGHPHTGNIRYSGDVPEIPIAAISAEDAKLLHRFDMRDDPATVTLYMEAEMKDEPALSRNVIAEIPGSEKPEEVVVIGGHIDSWDVGHGASDDAGGVIVTWEALRLIHEMDLQPKRTIRLVLWTNEENGVMGGRAYRDKVRESNEIEKHQLAFEVDFGVFKPLGYGFRGSEEAFEMLEPIAGLMDPMRDMHLREGAYGTVDIGPLHREGVPIMGLDVDTEEYFWYHHSAKDTVDKLDADELAECVATVAVMAFVVADMPQRLPW</sequence>
<evidence type="ECO:0000256" key="4">
    <source>
        <dbReference type="ARBA" id="ARBA00004613"/>
    </source>
</evidence>
<keyword evidence="14" id="KW-0333">Golgi apparatus</keyword>
<keyword evidence="16" id="KW-0865">Zymogen</keyword>
<keyword evidence="7" id="KW-0121">Carboxypeptidase</keyword>
<dbReference type="GO" id="GO:0004180">
    <property type="term" value="F:carboxypeptidase activity"/>
    <property type="evidence" value="ECO:0007669"/>
    <property type="project" value="UniProtKB-KW"/>
</dbReference>
<dbReference type="GO" id="GO:0005615">
    <property type="term" value="C:extracellular space"/>
    <property type="evidence" value="ECO:0007669"/>
    <property type="project" value="TreeGrafter"/>
</dbReference>
<dbReference type="GO" id="GO:0046872">
    <property type="term" value="F:metal ion binding"/>
    <property type="evidence" value="ECO:0007669"/>
    <property type="project" value="UniProtKB-KW"/>
</dbReference>
<evidence type="ECO:0000256" key="17">
    <source>
        <dbReference type="ARBA" id="ARBA00023180"/>
    </source>
</evidence>
<accession>A0A8J7UUL9</accession>
<evidence type="ECO:0000313" key="23">
    <source>
        <dbReference type="EMBL" id="MBP3191642.1"/>
    </source>
</evidence>
<evidence type="ECO:0000256" key="12">
    <source>
        <dbReference type="ARBA" id="ARBA00022824"/>
    </source>
</evidence>
<evidence type="ECO:0000256" key="1">
    <source>
        <dbReference type="ARBA" id="ARBA00004240"/>
    </source>
</evidence>
<evidence type="ECO:0000256" key="10">
    <source>
        <dbReference type="ARBA" id="ARBA00022729"/>
    </source>
</evidence>
<evidence type="ECO:0000256" key="21">
    <source>
        <dbReference type="SAM" id="Phobius"/>
    </source>
</evidence>
<dbReference type="PANTHER" id="PTHR12053:SF3">
    <property type="entry name" value="CARBOXYPEPTIDASE Q"/>
    <property type="match status" value="1"/>
</dbReference>
<evidence type="ECO:0000256" key="20">
    <source>
        <dbReference type="ARBA" id="ARBA00033328"/>
    </source>
</evidence>
<feature type="domain" description="Peptidase M28" evidence="22">
    <location>
        <begin position="281"/>
        <end position="471"/>
    </location>
</feature>
<keyword evidence="6" id="KW-0964">Secreted</keyword>
<keyword evidence="11" id="KW-0378">Hydrolase</keyword>
<evidence type="ECO:0000256" key="6">
    <source>
        <dbReference type="ARBA" id="ARBA00022525"/>
    </source>
</evidence>
<keyword evidence="13" id="KW-0862">Zinc</keyword>
<dbReference type="Proteomes" id="UP000673975">
    <property type="component" value="Unassembled WGS sequence"/>
</dbReference>
<evidence type="ECO:0000313" key="24">
    <source>
        <dbReference type="Proteomes" id="UP000673975"/>
    </source>
</evidence>
<evidence type="ECO:0000256" key="14">
    <source>
        <dbReference type="ARBA" id="ARBA00023034"/>
    </source>
</evidence>
<comment type="subunit">
    <text evidence="19">Homodimer. The monomeric form is inactive while the homodimer is active.</text>
</comment>
<reference evidence="23" key="1">
    <citation type="submission" date="2021-02" db="EMBL/GenBank/DDBJ databases">
        <title>Natronogracilivirga saccharolytica gen. nov. sp. nov. a new anaerobic, haloalkiliphilic carbohydrate-fermenting bacterium from soda lake and proposing of Cyclonatronumiaceae fam. nov. in the phylum Balneolaeota.</title>
        <authorList>
            <person name="Zhilina T.N."/>
            <person name="Sorokin D.Y."/>
            <person name="Zavarzina D.G."/>
            <person name="Toshchakov S.V."/>
            <person name="Kublanov I.V."/>
        </authorList>
    </citation>
    <scope>NUCLEOTIDE SEQUENCE</scope>
    <source>
        <strain evidence="23">Z-1702</strain>
    </source>
</reference>
<name>A0A8J7UUL9_9BACT</name>
<dbReference type="EMBL" id="JAFIDN010000002">
    <property type="protein sequence ID" value="MBP3191642.1"/>
    <property type="molecule type" value="Genomic_DNA"/>
</dbReference>
<gene>
    <name evidence="23" type="ORF">NATSA_03085</name>
</gene>
<evidence type="ECO:0000256" key="18">
    <source>
        <dbReference type="ARBA" id="ARBA00023228"/>
    </source>
</evidence>
<organism evidence="23 24">
    <name type="scientific">Natronogracilivirga saccharolytica</name>
    <dbReference type="NCBI Taxonomy" id="2812953"/>
    <lineage>
        <taxon>Bacteria</taxon>
        <taxon>Pseudomonadati</taxon>
        <taxon>Balneolota</taxon>
        <taxon>Balneolia</taxon>
        <taxon>Balneolales</taxon>
        <taxon>Cyclonatronaceae</taxon>
        <taxon>Natronogracilivirga</taxon>
    </lineage>
</organism>
<keyword evidence="21" id="KW-0472">Membrane</keyword>
<keyword evidence="10" id="KW-0732">Signal</keyword>
<dbReference type="GO" id="GO:0043171">
    <property type="term" value="P:peptide catabolic process"/>
    <property type="evidence" value="ECO:0007669"/>
    <property type="project" value="TreeGrafter"/>
</dbReference>
<keyword evidence="15" id="KW-0482">Metalloprotease</keyword>
<keyword evidence="17" id="KW-0325">Glycoprotein</keyword>
<keyword evidence="21" id="KW-0812">Transmembrane</keyword>
<keyword evidence="21" id="KW-1133">Transmembrane helix</keyword>
<proteinExistence type="predicted"/>
<dbReference type="Gene3D" id="3.40.630.10">
    <property type="entry name" value="Zn peptidases"/>
    <property type="match status" value="1"/>
</dbReference>
<evidence type="ECO:0000256" key="19">
    <source>
        <dbReference type="ARBA" id="ARBA00025833"/>
    </source>
</evidence>
<keyword evidence="9" id="KW-0479">Metal-binding</keyword>
<dbReference type="AlphaFoldDB" id="A0A8J7UUL9"/>
<dbReference type="GO" id="GO:0070573">
    <property type="term" value="F:metallodipeptidase activity"/>
    <property type="evidence" value="ECO:0007669"/>
    <property type="project" value="InterPro"/>
</dbReference>
<dbReference type="GO" id="GO:0005764">
    <property type="term" value="C:lysosome"/>
    <property type="evidence" value="ECO:0007669"/>
    <property type="project" value="UniProtKB-SubCell"/>
</dbReference>
<feature type="transmembrane region" description="Helical" evidence="21">
    <location>
        <begin position="12"/>
        <end position="32"/>
    </location>
</feature>
<evidence type="ECO:0000256" key="16">
    <source>
        <dbReference type="ARBA" id="ARBA00023145"/>
    </source>
</evidence>
<evidence type="ECO:0000256" key="13">
    <source>
        <dbReference type="ARBA" id="ARBA00022833"/>
    </source>
</evidence>
<evidence type="ECO:0000256" key="5">
    <source>
        <dbReference type="ARBA" id="ARBA00014116"/>
    </source>
</evidence>
<keyword evidence="8" id="KW-0645">Protease</keyword>
<dbReference type="InterPro" id="IPR046450">
    <property type="entry name" value="PA_dom_sf"/>
</dbReference>
<comment type="subcellular location">
    <subcellularLocation>
        <location evidence="1">Endoplasmic reticulum</location>
    </subcellularLocation>
    <subcellularLocation>
        <location evidence="3">Golgi apparatus</location>
    </subcellularLocation>
    <subcellularLocation>
        <location evidence="2">Lysosome</location>
    </subcellularLocation>
    <subcellularLocation>
        <location evidence="4">Secreted</location>
    </subcellularLocation>
</comment>
<evidence type="ECO:0000256" key="8">
    <source>
        <dbReference type="ARBA" id="ARBA00022670"/>
    </source>
</evidence>
<keyword evidence="18" id="KW-0458">Lysosome</keyword>
<dbReference type="RefSeq" id="WP_210510316.1">
    <property type="nucleotide sequence ID" value="NZ_JAFIDN010000002.1"/>
</dbReference>